<evidence type="ECO:0000259" key="1">
    <source>
        <dbReference type="Pfam" id="PF13255"/>
    </source>
</evidence>
<feature type="domain" description="DUF4046" evidence="1">
    <location>
        <begin position="328"/>
        <end position="416"/>
    </location>
</feature>
<sequence length="526" mass="62651">MKKQMETETLTSSKEDNDIISMYDAVIEGKLAKLPHGFWGNHEEEVQHRLKLCFRYVVLQKLKIKPQEIPFEVQQSFLIKYKLYSAVYKYQSKRLKELLNDIFPEIRYTDQDEYIINMYVAALEGKITHLPHGFWGDNEDDIQHRLELCIHYLVLQKLKIKPQEILSEVTSPFLMKYKLHYAYKRQSKRLTDLLFDVFPEIGHTDIINVKLPEIVSTDEDIINIYDAALEGKIGQWPNGFWRDKEVLQHRLKLCLRYVVLQKLNIKSHEILSKVKRPFLVKYKLYYAFQLQSKRLTDLLFDVFPEIGHTDEHVVNNILHGVESTDEEIINIYDAAIEGKIDKLPRNFWGNHEEEVQRRFKLCFRYVVLQKLKIAPQEILSEVTNPFLIRYKLDYVVYKRQSKRLSELLLDIFPEIRDQKEYVVNIILPEKESTDEDIINVYDAAIEGKLTQLPHGFWGNDEEEVQHRLKLCLRHVVLQKLNMKPQEIHSEVKRPFLIKYKLYYYAYRRQSKGLKELLSDTFPEIDN</sequence>
<dbReference type="HOGENOM" id="CLU_517625_0_0_9"/>
<dbReference type="InterPro" id="IPR025119">
    <property type="entry name" value="DUF4046"/>
</dbReference>
<feature type="domain" description="DUF4046" evidence="1">
    <location>
        <begin position="221"/>
        <end position="307"/>
    </location>
</feature>
<gene>
    <name evidence="2" type="ORF">PPSC2_26190</name>
</gene>
<accession>E3EKG2</accession>
<dbReference type="EMBL" id="CP002214">
    <property type="protein sequence ID" value="ADO59794.2"/>
    <property type="molecule type" value="Genomic_DNA"/>
</dbReference>
<organism evidence="2 3">
    <name type="scientific">Paenibacillus polymyxa (strain SC2)</name>
    <name type="common">Bacillus polymyxa</name>
    <dbReference type="NCBI Taxonomy" id="886882"/>
    <lineage>
        <taxon>Bacteria</taxon>
        <taxon>Bacillati</taxon>
        <taxon>Bacillota</taxon>
        <taxon>Bacilli</taxon>
        <taxon>Bacillales</taxon>
        <taxon>Paenibacillaceae</taxon>
        <taxon>Paenibacillus</taxon>
    </lineage>
</organism>
<evidence type="ECO:0000313" key="2">
    <source>
        <dbReference type="EMBL" id="ADO59794.2"/>
    </source>
</evidence>
<dbReference type="AlphaFoldDB" id="E3EKG2"/>
<geneLocation type="plasmid" evidence="2 3">
    <name>pSC2</name>
</geneLocation>
<feature type="domain" description="DUF4046" evidence="1">
    <location>
        <begin position="115"/>
        <end position="202"/>
    </location>
</feature>
<reference evidence="2 3" key="1">
    <citation type="journal article" date="2011" name="J. Bacteriol.">
        <title>Complete genome sequence of Paenibacillus polymyxa SC2, a strain of plant growth-promoting Rhizobacterium with broad-spectrum antimicrobial activity.</title>
        <authorList>
            <person name="Ma M."/>
            <person name="Wang C."/>
            <person name="Ding Y."/>
            <person name="Li L."/>
            <person name="Shen D."/>
            <person name="Jiang X."/>
            <person name="Guan D."/>
            <person name="Cao F."/>
            <person name="Chen H."/>
            <person name="Feng R."/>
            <person name="Wang X."/>
            <person name="Ge Y."/>
            <person name="Yao L."/>
            <person name="Bing X."/>
            <person name="Yang X."/>
            <person name="Li J."/>
            <person name="Du B."/>
        </authorList>
    </citation>
    <scope>NUCLEOTIDE SEQUENCE [LARGE SCALE GENOMIC DNA]</scope>
    <source>
        <strain evidence="2 3">SC2</strain>
        <plasmid evidence="3">pSC2</plasmid>
    </source>
</reference>
<protein>
    <recommendedName>
        <fullName evidence="1">DUF4046 domain-containing protein</fullName>
    </recommendedName>
</protein>
<feature type="domain" description="DUF4046" evidence="1">
    <location>
        <begin position="19"/>
        <end position="108"/>
    </location>
</feature>
<proteinExistence type="predicted"/>
<name>E3EKG2_PAEPS</name>
<dbReference type="Proteomes" id="UP000006868">
    <property type="component" value="Plasmid pSC2"/>
</dbReference>
<dbReference type="Pfam" id="PF13255">
    <property type="entry name" value="DUF4046"/>
    <property type="match status" value="5"/>
</dbReference>
<feature type="domain" description="DUF4046" evidence="1">
    <location>
        <begin position="437"/>
        <end position="525"/>
    </location>
</feature>
<dbReference type="PATRIC" id="fig|886882.15.peg.5515"/>
<dbReference type="KEGG" id="ppm:PPSC2_26190"/>
<evidence type="ECO:0000313" key="3">
    <source>
        <dbReference type="Proteomes" id="UP000006868"/>
    </source>
</evidence>
<keyword evidence="2" id="KW-0614">Plasmid</keyword>
<dbReference type="RefSeq" id="WP_043886216.1">
    <property type="nucleotide sequence ID" value="NC_014628.2"/>
</dbReference>